<dbReference type="GO" id="GO:0005829">
    <property type="term" value="C:cytosol"/>
    <property type="evidence" value="ECO:0007669"/>
    <property type="project" value="TreeGrafter"/>
</dbReference>
<proteinExistence type="inferred from homology"/>
<protein>
    <submittedName>
        <fullName evidence="3">Unannotated protein</fullName>
    </submittedName>
</protein>
<organism evidence="3">
    <name type="scientific">freshwater metagenome</name>
    <dbReference type="NCBI Taxonomy" id="449393"/>
    <lineage>
        <taxon>unclassified sequences</taxon>
        <taxon>metagenomes</taxon>
        <taxon>ecological metagenomes</taxon>
    </lineage>
</organism>
<sequence>MKGERRLRRGDDELRRTIDGVGRAFACCEALNRLPYADQDGIRRAWAELTGRRTPARLRLVPPLHSDHGLGLRVGSDVFVNHGCTLNDMGGIEVGDRTMLGPNVSLLTSGHPLPVAERRDGIVVAPIRVGADVWIGAGATVLGGVDVGDGAVVAAGAVVTRDVPPGTLVAGVPARVVRDVG</sequence>
<comment type="similarity">
    <text evidence="1">Belongs to the transferase hexapeptide repeat family.</text>
</comment>
<dbReference type="PANTHER" id="PTHR23416">
    <property type="entry name" value="SIALIC ACID SYNTHASE-RELATED"/>
    <property type="match status" value="1"/>
</dbReference>
<evidence type="ECO:0000313" key="3">
    <source>
        <dbReference type="EMBL" id="CAB4933746.1"/>
    </source>
</evidence>
<dbReference type="GO" id="GO:0008374">
    <property type="term" value="F:O-acyltransferase activity"/>
    <property type="evidence" value="ECO:0007669"/>
    <property type="project" value="TreeGrafter"/>
</dbReference>
<name>A0A6J7ISN5_9ZZZZ</name>
<dbReference type="InterPro" id="IPR051159">
    <property type="entry name" value="Hexapeptide_acetyltransf"/>
</dbReference>
<dbReference type="Gene3D" id="2.160.10.10">
    <property type="entry name" value="Hexapeptide repeat proteins"/>
    <property type="match status" value="1"/>
</dbReference>
<dbReference type="AlphaFoldDB" id="A0A6J7ISN5"/>
<gene>
    <name evidence="3" type="ORF">UFOPK3564_02528</name>
</gene>
<dbReference type="SUPFAM" id="SSF51161">
    <property type="entry name" value="Trimeric LpxA-like enzymes"/>
    <property type="match status" value="1"/>
</dbReference>
<evidence type="ECO:0000256" key="2">
    <source>
        <dbReference type="ARBA" id="ARBA00022679"/>
    </source>
</evidence>
<keyword evidence="2" id="KW-0808">Transferase</keyword>
<evidence type="ECO:0000256" key="1">
    <source>
        <dbReference type="ARBA" id="ARBA00007274"/>
    </source>
</evidence>
<dbReference type="PROSITE" id="PS00101">
    <property type="entry name" value="HEXAPEP_TRANSFERASES"/>
    <property type="match status" value="1"/>
</dbReference>
<dbReference type="InterPro" id="IPR001451">
    <property type="entry name" value="Hexapep"/>
</dbReference>
<dbReference type="Pfam" id="PF14602">
    <property type="entry name" value="Hexapep_2"/>
    <property type="match status" value="1"/>
</dbReference>
<dbReference type="InterPro" id="IPR011004">
    <property type="entry name" value="Trimer_LpxA-like_sf"/>
</dbReference>
<accession>A0A6J7ISN5</accession>
<dbReference type="InterPro" id="IPR018357">
    <property type="entry name" value="Hexapep_transf_CS"/>
</dbReference>
<dbReference type="PANTHER" id="PTHR23416:SF23">
    <property type="entry name" value="ACETYLTRANSFERASE C18B11.09C-RELATED"/>
    <property type="match status" value="1"/>
</dbReference>
<reference evidence="3" key="1">
    <citation type="submission" date="2020-05" db="EMBL/GenBank/DDBJ databases">
        <authorList>
            <person name="Chiriac C."/>
            <person name="Salcher M."/>
            <person name="Ghai R."/>
            <person name="Kavagutti S V."/>
        </authorList>
    </citation>
    <scope>NUCLEOTIDE SEQUENCE</scope>
</reference>
<dbReference type="EMBL" id="CAFBMK010000182">
    <property type="protein sequence ID" value="CAB4933746.1"/>
    <property type="molecule type" value="Genomic_DNA"/>
</dbReference>